<feature type="compositionally biased region" description="Basic and acidic residues" evidence="1">
    <location>
        <begin position="91"/>
        <end position="108"/>
    </location>
</feature>
<protein>
    <submittedName>
        <fullName evidence="2">Uncharacterized protein</fullName>
    </submittedName>
</protein>
<accession>Q0V629</accession>
<dbReference type="VEuPathDB" id="FungiDB:JI435_426400"/>
<sequence>MPPRSFMLATEIHEVDLIQTKVELDMELHGGPAQQADEWRALLALHLFCRAVRGVLRGLYRQALADELTRTRGLLRSGEERRKRKRRRKKQNGEQEGKGRRLEKTFSV</sequence>
<proteinExistence type="predicted"/>
<dbReference type="RefSeq" id="XP_001791219.1">
    <property type="nucleotide sequence ID" value="XM_001791167.1"/>
</dbReference>
<name>Q0V629_PHANO</name>
<dbReference type="KEGG" id="pno:SNOG_00535"/>
<reference evidence="3" key="1">
    <citation type="journal article" date="2007" name="Plant Cell">
        <title>Dothideomycete-plant interactions illuminated by genome sequencing and EST analysis of the wheat pathogen Stagonospora nodorum.</title>
        <authorList>
            <person name="Hane J.K."/>
            <person name="Lowe R.G."/>
            <person name="Solomon P.S."/>
            <person name="Tan K.C."/>
            <person name="Schoch C.L."/>
            <person name="Spatafora J.W."/>
            <person name="Crous P.W."/>
            <person name="Kodira C."/>
            <person name="Birren B.W."/>
            <person name="Galagan J.E."/>
            <person name="Torriani S.F."/>
            <person name="McDonald B.A."/>
            <person name="Oliver R.P."/>
        </authorList>
    </citation>
    <scope>NUCLEOTIDE SEQUENCE [LARGE SCALE GENOMIC DNA]</scope>
    <source>
        <strain evidence="3">SN15 / ATCC MYA-4574 / FGSC 10173</strain>
    </source>
</reference>
<dbReference type="AlphaFoldDB" id="Q0V629"/>
<evidence type="ECO:0000313" key="2">
    <source>
        <dbReference type="EMBL" id="EAT92030.1"/>
    </source>
</evidence>
<dbReference type="GeneID" id="5968373"/>
<dbReference type="Proteomes" id="UP000001055">
    <property type="component" value="Unassembled WGS sequence"/>
</dbReference>
<dbReference type="InParanoid" id="Q0V629"/>
<evidence type="ECO:0000256" key="1">
    <source>
        <dbReference type="SAM" id="MobiDB-lite"/>
    </source>
</evidence>
<feature type="region of interest" description="Disordered" evidence="1">
    <location>
        <begin position="74"/>
        <end position="108"/>
    </location>
</feature>
<organism evidence="2 3">
    <name type="scientific">Phaeosphaeria nodorum (strain SN15 / ATCC MYA-4574 / FGSC 10173)</name>
    <name type="common">Glume blotch fungus</name>
    <name type="synonym">Parastagonospora nodorum</name>
    <dbReference type="NCBI Taxonomy" id="321614"/>
    <lineage>
        <taxon>Eukaryota</taxon>
        <taxon>Fungi</taxon>
        <taxon>Dikarya</taxon>
        <taxon>Ascomycota</taxon>
        <taxon>Pezizomycotina</taxon>
        <taxon>Dothideomycetes</taxon>
        <taxon>Pleosporomycetidae</taxon>
        <taxon>Pleosporales</taxon>
        <taxon>Pleosporineae</taxon>
        <taxon>Phaeosphaeriaceae</taxon>
        <taxon>Parastagonospora</taxon>
    </lineage>
</organism>
<evidence type="ECO:0000313" key="3">
    <source>
        <dbReference type="Proteomes" id="UP000001055"/>
    </source>
</evidence>
<gene>
    <name evidence="2" type="ORF">SNOG_00535</name>
</gene>
<dbReference type="EMBL" id="CH445325">
    <property type="protein sequence ID" value="EAT92030.1"/>
    <property type="molecule type" value="Genomic_DNA"/>
</dbReference>